<organism evidence="1">
    <name type="scientific">bioreactor metagenome</name>
    <dbReference type="NCBI Taxonomy" id="1076179"/>
    <lineage>
        <taxon>unclassified sequences</taxon>
        <taxon>metagenomes</taxon>
        <taxon>ecological metagenomes</taxon>
    </lineage>
</organism>
<sequence length="39" mass="4573">MCLTIERNKVKKTATKIADMVIITKRIKFTFVYLILNTL</sequence>
<gene>
    <name evidence="1" type="ORF">SDC9_193765</name>
</gene>
<evidence type="ECO:0000313" key="1">
    <source>
        <dbReference type="EMBL" id="MPN46182.1"/>
    </source>
</evidence>
<reference evidence="1" key="1">
    <citation type="submission" date="2019-08" db="EMBL/GenBank/DDBJ databases">
        <authorList>
            <person name="Kucharzyk K."/>
            <person name="Murdoch R.W."/>
            <person name="Higgins S."/>
            <person name="Loffler F."/>
        </authorList>
    </citation>
    <scope>NUCLEOTIDE SEQUENCE</scope>
</reference>
<protein>
    <submittedName>
        <fullName evidence="1">Uncharacterized protein</fullName>
    </submittedName>
</protein>
<name>A0A645I5W7_9ZZZZ</name>
<dbReference type="EMBL" id="VSSQ01106644">
    <property type="protein sequence ID" value="MPN46182.1"/>
    <property type="molecule type" value="Genomic_DNA"/>
</dbReference>
<accession>A0A645I5W7</accession>
<dbReference type="AlphaFoldDB" id="A0A645I5W7"/>
<comment type="caution">
    <text evidence="1">The sequence shown here is derived from an EMBL/GenBank/DDBJ whole genome shotgun (WGS) entry which is preliminary data.</text>
</comment>
<proteinExistence type="predicted"/>